<dbReference type="Pfam" id="PF00400">
    <property type="entry name" value="WD40"/>
    <property type="match status" value="2"/>
</dbReference>
<comment type="subcellular location">
    <subcellularLocation>
        <location evidence="1">Membrane</location>
        <topology evidence="1">Multi-pass membrane protein</topology>
    </subcellularLocation>
</comment>
<dbReference type="Gene3D" id="2.130.10.10">
    <property type="entry name" value="YVTN repeat-like/Quinoprotein amine dehydrogenase"/>
    <property type="match status" value="2"/>
</dbReference>
<evidence type="ECO:0000256" key="6">
    <source>
        <dbReference type="PROSITE-ProRule" id="PRU00221"/>
    </source>
</evidence>
<dbReference type="Pfam" id="PF00520">
    <property type="entry name" value="Ion_trans"/>
    <property type="match status" value="1"/>
</dbReference>
<keyword evidence="5 7" id="KW-0472">Membrane</keyword>
<dbReference type="SMART" id="SM00320">
    <property type="entry name" value="WD40"/>
    <property type="match status" value="4"/>
</dbReference>
<dbReference type="InterPro" id="IPR005821">
    <property type="entry name" value="Ion_trans_dom"/>
</dbReference>
<keyword evidence="10" id="KW-1185">Reference proteome</keyword>
<proteinExistence type="predicted"/>
<dbReference type="PANTHER" id="PTHR10582:SF2">
    <property type="entry name" value="INACTIVE"/>
    <property type="match status" value="1"/>
</dbReference>
<dbReference type="InterPro" id="IPR015943">
    <property type="entry name" value="WD40/YVTN_repeat-like_dom_sf"/>
</dbReference>
<evidence type="ECO:0000256" key="2">
    <source>
        <dbReference type="ARBA" id="ARBA00022692"/>
    </source>
</evidence>
<dbReference type="PROSITE" id="PS50082">
    <property type="entry name" value="WD_REPEATS_2"/>
    <property type="match status" value="2"/>
</dbReference>
<feature type="repeat" description="WD" evidence="6">
    <location>
        <begin position="303"/>
        <end position="344"/>
    </location>
</feature>
<organism evidence="9 10">
    <name type="scientific">Stylonychia lemnae</name>
    <name type="common">Ciliate</name>
    <dbReference type="NCBI Taxonomy" id="5949"/>
    <lineage>
        <taxon>Eukaryota</taxon>
        <taxon>Sar</taxon>
        <taxon>Alveolata</taxon>
        <taxon>Ciliophora</taxon>
        <taxon>Intramacronucleata</taxon>
        <taxon>Spirotrichea</taxon>
        <taxon>Stichotrichia</taxon>
        <taxon>Sporadotrichida</taxon>
        <taxon>Oxytrichidae</taxon>
        <taxon>Stylonychinae</taxon>
        <taxon>Stylonychia</taxon>
    </lineage>
</organism>
<dbReference type="InterPro" id="IPR011044">
    <property type="entry name" value="Quino_amine_DH_bsu"/>
</dbReference>
<evidence type="ECO:0000256" key="4">
    <source>
        <dbReference type="ARBA" id="ARBA00022989"/>
    </source>
</evidence>
<keyword evidence="3" id="KW-0677">Repeat</keyword>
<dbReference type="SUPFAM" id="SSF50969">
    <property type="entry name" value="YVTN repeat-like/Quinoprotein amine dehydrogenase"/>
    <property type="match status" value="1"/>
</dbReference>
<feature type="transmembrane region" description="Helical" evidence="7">
    <location>
        <begin position="1162"/>
        <end position="1183"/>
    </location>
</feature>
<dbReference type="SUPFAM" id="SSF50998">
    <property type="entry name" value="Quinoprotein alcohol dehydrogenase-like"/>
    <property type="match status" value="1"/>
</dbReference>
<feature type="transmembrane region" description="Helical" evidence="7">
    <location>
        <begin position="973"/>
        <end position="990"/>
    </location>
</feature>
<evidence type="ECO:0000256" key="5">
    <source>
        <dbReference type="ARBA" id="ARBA00023136"/>
    </source>
</evidence>
<feature type="transmembrane region" description="Helical" evidence="7">
    <location>
        <begin position="1105"/>
        <end position="1125"/>
    </location>
</feature>
<dbReference type="GO" id="GO:0005216">
    <property type="term" value="F:monoatomic ion channel activity"/>
    <property type="evidence" value="ECO:0007669"/>
    <property type="project" value="InterPro"/>
</dbReference>
<keyword evidence="2 7" id="KW-0812">Transmembrane</keyword>
<evidence type="ECO:0000313" key="10">
    <source>
        <dbReference type="Proteomes" id="UP000039865"/>
    </source>
</evidence>
<keyword evidence="4 7" id="KW-1133">Transmembrane helix</keyword>
<dbReference type="OrthoDB" id="674604at2759"/>
<evidence type="ECO:0000259" key="8">
    <source>
        <dbReference type="Pfam" id="PF00520"/>
    </source>
</evidence>
<feature type="repeat" description="WD" evidence="6">
    <location>
        <begin position="346"/>
        <end position="387"/>
    </location>
</feature>
<protein>
    <submittedName>
        <fullName evidence="9">Wd-40 repeat protein</fullName>
    </submittedName>
</protein>
<evidence type="ECO:0000313" key="9">
    <source>
        <dbReference type="EMBL" id="CDW91037.1"/>
    </source>
</evidence>
<feature type="domain" description="Ion transport" evidence="8">
    <location>
        <begin position="987"/>
        <end position="1191"/>
    </location>
</feature>
<evidence type="ECO:0000256" key="3">
    <source>
        <dbReference type="ARBA" id="ARBA00022737"/>
    </source>
</evidence>
<accession>A0A078BCU0</accession>
<dbReference type="InterPro" id="IPR001680">
    <property type="entry name" value="WD40_rpt"/>
</dbReference>
<dbReference type="GO" id="GO:0098703">
    <property type="term" value="P:calcium ion import across plasma membrane"/>
    <property type="evidence" value="ECO:0007669"/>
    <property type="project" value="TreeGrafter"/>
</dbReference>
<dbReference type="Proteomes" id="UP000039865">
    <property type="component" value="Unassembled WGS sequence"/>
</dbReference>
<feature type="transmembrane region" description="Helical" evidence="7">
    <location>
        <begin position="1067"/>
        <end position="1084"/>
    </location>
</feature>
<name>A0A078BCU0_STYLE</name>
<reference evidence="9 10" key="1">
    <citation type="submission" date="2014-06" db="EMBL/GenBank/DDBJ databases">
        <authorList>
            <person name="Swart Estienne"/>
        </authorList>
    </citation>
    <scope>NUCLEOTIDE SEQUENCE [LARGE SCALE GENOMIC DNA]</scope>
    <source>
        <strain evidence="9 10">130c</strain>
    </source>
</reference>
<dbReference type="GO" id="GO:0005886">
    <property type="term" value="C:plasma membrane"/>
    <property type="evidence" value="ECO:0007669"/>
    <property type="project" value="TreeGrafter"/>
</dbReference>
<evidence type="ECO:0000256" key="7">
    <source>
        <dbReference type="SAM" id="Phobius"/>
    </source>
</evidence>
<dbReference type="InParanoid" id="A0A078BCU0"/>
<gene>
    <name evidence="9" type="primary">Contig287.g331</name>
    <name evidence="9" type="ORF">STYLEM_20186</name>
</gene>
<evidence type="ECO:0000256" key="1">
    <source>
        <dbReference type="ARBA" id="ARBA00004141"/>
    </source>
</evidence>
<dbReference type="InterPro" id="IPR011047">
    <property type="entry name" value="Quinoprotein_ADH-like_sf"/>
</dbReference>
<sequence length="1313" mass="151057">MDKVTKEALLDKNVSDQIDNQIFAQQIEVNQKGDFYQNNDDFPPPPQDDQLQIHKKQEDKQLTIPEIMEQASALEQHQVQEFPYNSKTYKAQIGRDSNLVYVPQNLNLIQFWSLNGRKEVNKIEIEEKINQIQVTDYFIIALVIDKDDKAYFIYDAFSLKYLGKAVSAHKTMIEAKSTKDLIIISDFQGIINTININNKSKITQQIFQNEDENATEQYNCISISTDSKMFTAFEKKSNSIAVFSVNPLIQVWKKEMPKPEINEDVSKYIIISNDNLYVALRNSVRKGVDYYSMTDSTIILSIESMHVNPINQILYWNNGKSIISCSKDKKIKIWSMTSRELEHSFPPQHLASVESIVLSQNQKVLFSGSLDQTVGVWCLQNFQLLAILNATIKIVQLNFSDDQSFLISRNDENDKIQYWRLEDNSQSIKLAIDTSSLNECIVTPNGVYVVTTNLNTMGMEIWNTHTKSCVTKFQYAQGRQRAVNCTHSSSYIFFQRESGEMIRWSTRTESDSGVYSHADDIIDIVIDQADQFIYTLGYQKGKFYKWDLESMTQLTVIDLGKGYEGLVISHDDRFIIASDYGKKRLTNINLKTDEIISIQDKLPYNPATLTITLDSKFVALCQGNYSPKLYVLHLETLEVFKILEEHKQSTVWFIAPTLDGRYLISRNSQETIIWDAQTFHCILFVEEKFILLLSEHRVMRAFLHDSFFKIWSSKTAAQLSDDFPPVEETAGGESEDSKMQLKISGPMNTITPLIIKNMIKAVKSEQKQFVTALKENFILPQKINILHYFAFFNNPESLTHCLEQGTQYSRDSTGKSPLEYSIERMSQEGTDILLGFIMKRENVYQKMKESELIQLVDFSPSNLLNFFEKSVMIEEKNVPPYGTINGDSCNFILTKGPILEAHDCELMMDQSANQQQQKPLLFKSLQIQYNLEPGSVSSIELHQSLQDTASQEIFTSEAVNRILQYKWEKVKKYAYSQAIIYFAFVILIIYHSIYSKSSFACIILILAFGAYFLIWEGFQVILNYRAYVGEIWNVLDLGRVALIAWYCFTALKNLSDDKNALDEDNKIVLGGLNILVFLRILSYFRLNQSSRVLIRLIIEVCKDMLSFTLLLMLSVLGFAITFNIIESGHGHELPLGSNLGQYYKLIFGDFAILEDDASNSSWFVFIFSSSFITLIMMNLLIAIMSDTYDRVMTDITATDGWELNQMILEQESLMFWKRNKGQPMYLHWVTYTGVEPESLWEGRIAAINQSIKDQQGPLIDEIRAISSKIDILQTQFSTHSRDVYMRFEEHRKKLEKIRVSNNQPALAAQKINE</sequence>
<keyword evidence="6" id="KW-0853">WD repeat</keyword>
<dbReference type="InterPro" id="IPR024862">
    <property type="entry name" value="TRPV"/>
</dbReference>
<dbReference type="EMBL" id="CCKQ01019030">
    <property type="protein sequence ID" value="CDW91037.1"/>
    <property type="molecule type" value="Genomic_DNA"/>
</dbReference>
<dbReference type="PANTHER" id="PTHR10582">
    <property type="entry name" value="TRANSIENT RECEPTOR POTENTIAL ION CHANNEL PROTEIN"/>
    <property type="match status" value="1"/>
</dbReference>
<feature type="transmembrane region" description="Helical" evidence="7">
    <location>
        <begin position="997"/>
        <end position="1015"/>
    </location>
</feature>